<feature type="region of interest" description="Disordered" evidence="1">
    <location>
        <begin position="853"/>
        <end position="892"/>
    </location>
</feature>
<dbReference type="EMBL" id="JAPDMQ010000023">
    <property type="protein sequence ID" value="KAK0539878.1"/>
    <property type="molecule type" value="Genomic_DNA"/>
</dbReference>
<accession>A0AAN6GIT5</accession>
<reference evidence="2" key="1">
    <citation type="journal article" date="2023" name="PhytoFront">
        <title>Draft Genome Resources of Seven Strains of Tilletia horrida, Causal Agent of Kernel Smut of Rice.</title>
        <authorList>
            <person name="Khanal S."/>
            <person name="Antony Babu S."/>
            <person name="Zhou X.G."/>
        </authorList>
    </citation>
    <scope>NUCLEOTIDE SEQUENCE</scope>
    <source>
        <strain evidence="2">TX3</strain>
    </source>
</reference>
<dbReference type="Proteomes" id="UP001176521">
    <property type="component" value="Unassembled WGS sequence"/>
</dbReference>
<evidence type="ECO:0000313" key="3">
    <source>
        <dbReference type="Proteomes" id="UP001176521"/>
    </source>
</evidence>
<keyword evidence="3" id="KW-1185">Reference proteome</keyword>
<sequence length="892" mass="92188">MRDVHPHVLNAYAFSSDVSTRASGFYLAHVQPNLIKATKQSYAFYKAHILPYLRRAFSLYVRPAVDKALAKVFQRQVGEARKEAVKEAKKDADLAREAAAQEAASKSASKIASVIRAQESPTYMEQAKQAVFGKDDPEEALRIARLDAELDTEQAAIRSDLAAWENQHVKLVQQQYRLTLQRVADLRNRALVDLPDRFALLSADVVQGEVQSVLSRLEREFEKLSSEEDERSTAEKVAVFDALVEREIEALRDAKKAKDTDLDNFFVALATEEIDTADAAIKELDLFTVDAKRAYDELMEKAKFEATVEEFVSWDDELVLRSLMLRQELLEVFKGERKPNLAFGAVDLSAEPKIDAEVGKLKKQTDTVFDAAVSEIRSYGNSALLQLRGEGVRRQIQAVSGSIAESASAISSDISAGLSDAIHAAKVKLSLEDDPSLLSSLSKSASSAASAASSAAAALTSDVSDRASAADKKARAAASSAAQAARSGVRSAASAAGASVTPETPREYAESVAADLSSAAGQATDAVKDAGASASSLLHKATRSVASAVGASVTPETREEYVEAAQASASSVAQAARSSVAAGAEAVQSSVAAGAEAVQSSVAAGAEAVQSSVAAGVEAVQSGVAAGAEAVQSGAASAYADASAGASAAFAQASSLLHQATRSAASAAGASVTPESIGDYLKVIQDQAESINDAIRSAGADAVDAAGSGIHHATRSIASAVGATPSPESASEYAEYASKKAGDAYASAASFVGGAASQLSERAAAAGSDAASLLHQATRSASSAVGATPTPERAGEYVESIVGQAQSAYEGAAGYVSDAYEGAASYVYDAADAAYSVVATDASSVLHQATRSAASAAGYKPSPEGIREHFESATSKAAEAAQSVASRLHDEL</sequence>
<dbReference type="AlphaFoldDB" id="A0AAN6GIT5"/>
<gene>
    <name evidence="2" type="ORF">OC842_000762</name>
</gene>
<evidence type="ECO:0000313" key="2">
    <source>
        <dbReference type="EMBL" id="KAK0539878.1"/>
    </source>
</evidence>
<comment type="caution">
    <text evidence="2">The sequence shown here is derived from an EMBL/GenBank/DDBJ whole genome shotgun (WGS) entry which is preliminary data.</text>
</comment>
<feature type="region of interest" description="Disordered" evidence="1">
    <location>
        <begin position="492"/>
        <end position="513"/>
    </location>
</feature>
<dbReference type="Gene3D" id="1.20.120.20">
    <property type="entry name" value="Apolipoprotein"/>
    <property type="match status" value="1"/>
</dbReference>
<name>A0AAN6GIT5_9BASI</name>
<protein>
    <submittedName>
        <fullName evidence="2">Uncharacterized protein</fullName>
    </submittedName>
</protein>
<evidence type="ECO:0000256" key="1">
    <source>
        <dbReference type="SAM" id="MobiDB-lite"/>
    </source>
</evidence>
<proteinExistence type="predicted"/>
<organism evidence="2 3">
    <name type="scientific">Tilletia horrida</name>
    <dbReference type="NCBI Taxonomy" id="155126"/>
    <lineage>
        <taxon>Eukaryota</taxon>
        <taxon>Fungi</taxon>
        <taxon>Dikarya</taxon>
        <taxon>Basidiomycota</taxon>
        <taxon>Ustilaginomycotina</taxon>
        <taxon>Exobasidiomycetes</taxon>
        <taxon>Tilletiales</taxon>
        <taxon>Tilletiaceae</taxon>
        <taxon>Tilletia</taxon>
    </lineage>
</organism>